<dbReference type="EMBL" id="BPVZ01000129">
    <property type="protein sequence ID" value="GKV38547.1"/>
    <property type="molecule type" value="Genomic_DNA"/>
</dbReference>
<protein>
    <submittedName>
        <fullName evidence="1">Uncharacterized protein</fullName>
    </submittedName>
</protein>
<evidence type="ECO:0000313" key="2">
    <source>
        <dbReference type="Proteomes" id="UP001054252"/>
    </source>
</evidence>
<sequence length="73" mass="8435">MNTILRISCKWFCIGLTYPYTFQPPRFSFYDAATPIYTSRRNLPPSKIDNSKVSKKGNHKPICFSCIPTEEIT</sequence>
<comment type="caution">
    <text evidence="1">The sequence shown here is derived from an EMBL/GenBank/DDBJ whole genome shotgun (WGS) entry which is preliminary data.</text>
</comment>
<evidence type="ECO:0000313" key="1">
    <source>
        <dbReference type="EMBL" id="GKV38547.1"/>
    </source>
</evidence>
<name>A0AAV5LPX1_9ROSI</name>
<proteinExistence type="predicted"/>
<organism evidence="1 2">
    <name type="scientific">Rubroshorea leprosula</name>
    <dbReference type="NCBI Taxonomy" id="152421"/>
    <lineage>
        <taxon>Eukaryota</taxon>
        <taxon>Viridiplantae</taxon>
        <taxon>Streptophyta</taxon>
        <taxon>Embryophyta</taxon>
        <taxon>Tracheophyta</taxon>
        <taxon>Spermatophyta</taxon>
        <taxon>Magnoliopsida</taxon>
        <taxon>eudicotyledons</taxon>
        <taxon>Gunneridae</taxon>
        <taxon>Pentapetalae</taxon>
        <taxon>rosids</taxon>
        <taxon>malvids</taxon>
        <taxon>Malvales</taxon>
        <taxon>Dipterocarpaceae</taxon>
        <taxon>Rubroshorea</taxon>
    </lineage>
</organism>
<reference evidence="1 2" key="1">
    <citation type="journal article" date="2021" name="Commun. Biol.">
        <title>The genome of Shorea leprosula (Dipterocarpaceae) highlights the ecological relevance of drought in aseasonal tropical rainforests.</title>
        <authorList>
            <person name="Ng K.K.S."/>
            <person name="Kobayashi M.J."/>
            <person name="Fawcett J.A."/>
            <person name="Hatakeyama M."/>
            <person name="Paape T."/>
            <person name="Ng C.H."/>
            <person name="Ang C.C."/>
            <person name="Tnah L.H."/>
            <person name="Lee C.T."/>
            <person name="Nishiyama T."/>
            <person name="Sese J."/>
            <person name="O'Brien M.J."/>
            <person name="Copetti D."/>
            <person name="Mohd Noor M.I."/>
            <person name="Ong R.C."/>
            <person name="Putra M."/>
            <person name="Sireger I.Z."/>
            <person name="Indrioko S."/>
            <person name="Kosugi Y."/>
            <person name="Izuno A."/>
            <person name="Isagi Y."/>
            <person name="Lee S.L."/>
            <person name="Shimizu K.K."/>
        </authorList>
    </citation>
    <scope>NUCLEOTIDE SEQUENCE [LARGE SCALE GENOMIC DNA]</scope>
    <source>
        <strain evidence="1">214</strain>
    </source>
</reference>
<accession>A0AAV5LPX1</accession>
<keyword evidence="2" id="KW-1185">Reference proteome</keyword>
<dbReference type="Proteomes" id="UP001054252">
    <property type="component" value="Unassembled WGS sequence"/>
</dbReference>
<dbReference type="AlphaFoldDB" id="A0AAV5LPX1"/>
<gene>
    <name evidence="1" type="ORF">SLEP1_g46448</name>
</gene>